<name>A0A2I0J036_PUNGR</name>
<organism evidence="3 4">
    <name type="scientific">Punica granatum</name>
    <name type="common">Pomegranate</name>
    <dbReference type="NCBI Taxonomy" id="22663"/>
    <lineage>
        <taxon>Eukaryota</taxon>
        <taxon>Viridiplantae</taxon>
        <taxon>Streptophyta</taxon>
        <taxon>Embryophyta</taxon>
        <taxon>Tracheophyta</taxon>
        <taxon>Spermatophyta</taxon>
        <taxon>Magnoliopsida</taxon>
        <taxon>eudicotyledons</taxon>
        <taxon>Gunneridae</taxon>
        <taxon>Pentapetalae</taxon>
        <taxon>rosids</taxon>
        <taxon>malvids</taxon>
        <taxon>Myrtales</taxon>
        <taxon>Lythraceae</taxon>
        <taxon>Punica</taxon>
    </lineage>
</organism>
<proteinExistence type="predicted"/>
<dbReference type="STRING" id="22663.A0A2I0J036"/>
<dbReference type="AlphaFoldDB" id="A0A2I0J036"/>
<reference evidence="3 4" key="1">
    <citation type="submission" date="2017-11" db="EMBL/GenBank/DDBJ databases">
        <title>De-novo sequencing of pomegranate (Punica granatum L.) genome.</title>
        <authorList>
            <person name="Akparov Z."/>
            <person name="Amiraslanov A."/>
            <person name="Hajiyeva S."/>
            <person name="Abbasov M."/>
            <person name="Kaur K."/>
            <person name="Hamwieh A."/>
            <person name="Solovyev V."/>
            <person name="Salamov A."/>
            <person name="Braich B."/>
            <person name="Kosarev P."/>
            <person name="Mahmoud A."/>
            <person name="Hajiyev E."/>
            <person name="Babayeva S."/>
            <person name="Izzatullayeva V."/>
            <person name="Mammadov A."/>
            <person name="Mammadov A."/>
            <person name="Sharifova S."/>
            <person name="Ojaghi J."/>
            <person name="Eynullazada K."/>
            <person name="Bayramov B."/>
            <person name="Abdulazimova A."/>
            <person name="Shahmuradov I."/>
        </authorList>
    </citation>
    <scope>NUCLEOTIDE SEQUENCE [LARGE SCALE GENOMIC DNA]</scope>
    <source>
        <strain evidence="4">cv. AG2017</strain>
        <tissue evidence="3">Leaf</tissue>
    </source>
</reference>
<feature type="region of interest" description="Disordered" evidence="1">
    <location>
        <begin position="1"/>
        <end position="56"/>
    </location>
</feature>
<sequence>MESKKDGQEDKERGEEEAKWGKKESVAALLEFNSCRETEPRRGPHPPSTRPASLRGNPPATYLALLHLAGEQFSLHIAGVALLTAIDSSPFLRLAVTVGVFATGVSLIAVGIHLSFANIGPQQARTKARSDFVKARLRKFLDD</sequence>
<keyword evidence="2" id="KW-0472">Membrane</keyword>
<protein>
    <submittedName>
        <fullName evidence="3">Uncharacterized protein</fullName>
    </submittedName>
</protein>
<feature type="transmembrane region" description="Helical" evidence="2">
    <location>
        <begin position="60"/>
        <end position="86"/>
    </location>
</feature>
<comment type="caution">
    <text evidence="3">The sequence shown here is derived from an EMBL/GenBank/DDBJ whole genome shotgun (WGS) entry which is preliminary data.</text>
</comment>
<keyword evidence="4" id="KW-1185">Reference proteome</keyword>
<keyword evidence="2" id="KW-0812">Transmembrane</keyword>
<gene>
    <name evidence="3" type="ORF">CRG98_030301</name>
</gene>
<evidence type="ECO:0000256" key="1">
    <source>
        <dbReference type="SAM" id="MobiDB-lite"/>
    </source>
</evidence>
<evidence type="ECO:0000313" key="4">
    <source>
        <dbReference type="Proteomes" id="UP000233551"/>
    </source>
</evidence>
<accession>A0A2I0J036</accession>
<feature type="compositionally biased region" description="Basic and acidic residues" evidence="1">
    <location>
        <begin position="1"/>
        <end position="25"/>
    </location>
</feature>
<dbReference type="Proteomes" id="UP000233551">
    <property type="component" value="Unassembled WGS sequence"/>
</dbReference>
<keyword evidence="2" id="KW-1133">Transmembrane helix</keyword>
<evidence type="ECO:0000313" key="3">
    <source>
        <dbReference type="EMBL" id="PKI49373.1"/>
    </source>
</evidence>
<evidence type="ECO:0000256" key="2">
    <source>
        <dbReference type="SAM" id="Phobius"/>
    </source>
</evidence>
<feature type="transmembrane region" description="Helical" evidence="2">
    <location>
        <begin position="92"/>
        <end position="119"/>
    </location>
</feature>
<dbReference type="EMBL" id="PGOL01002250">
    <property type="protein sequence ID" value="PKI49373.1"/>
    <property type="molecule type" value="Genomic_DNA"/>
</dbReference>